<feature type="domain" description="DUF2231" evidence="2">
    <location>
        <begin position="6"/>
        <end position="151"/>
    </location>
</feature>
<dbReference type="EMBL" id="QZFU01000010">
    <property type="protein sequence ID" value="RJO79432.1"/>
    <property type="molecule type" value="Genomic_DNA"/>
</dbReference>
<feature type="transmembrane region" description="Helical" evidence="1">
    <location>
        <begin position="41"/>
        <end position="62"/>
    </location>
</feature>
<dbReference type="InterPro" id="IPR019251">
    <property type="entry name" value="DUF2231_TM"/>
</dbReference>
<keyword evidence="1" id="KW-0812">Transmembrane</keyword>
<keyword evidence="4" id="KW-1185">Reference proteome</keyword>
<protein>
    <recommendedName>
        <fullName evidence="2">DUF2231 domain-containing protein</fullName>
    </recommendedName>
</protein>
<reference evidence="3 4" key="1">
    <citation type="submission" date="2018-09" db="EMBL/GenBank/DDBJ databases">
        <title>YIM PH21274 draft genome.</title>
        <authorList>
            <person name="Miao C."/>
        </authorList>
    </citation>
    <scope>NUCLEOTIDE SEQUENCE [LARGE SCALE GENOMIC DNA]</scope>
    <source>
        <strain evidence="3 4">YIM PH 21724</strain>
    </source>
</reference>
<evidence type="ECO:0000259" key="2">
    <source>
        <dbReference type="Pfam" id="PF09990"/>
    </source>
</evidence>
<dbReference type="Proteomes" id="UP000266677">
    <property type="component" value="Unassembled WGS sequence"/>
</dbReference>
<feature type="transmembrane region" description="Helical" evidence="1">
    <location>
        <begin position="117"/>
        <end position="137"/>
    </location>
</feature>
<dbReference type="RefSeq" id="WP_120037937.1">
    <property type="nucleotide sequence ID" value="NZ_QZFU01000010.1"/>
</dbReference>
<feature type="transmembrane region" description="Helical" evidence="1">
    <location>
        <begin position="82"/>
        <end position="105"/>
    </location>
</feature>
<dbReference type="Pfam" id="PF09990">
    <property type="entry name" value="DUF2231"/>
    <property type="match status" value="1"/>
</dbReference>
<feature type="transmembrane region" description="Helical" evidence="1">
    <location>
        <begin position="12"/>
        <end position="34"/>
    </location>
</feature>
<dbReference type="OrthoDB" id="4948879at2"/>
<evidence type="ECO:0000313" key="4">
    <source>
        <dbReference type="Proteomes" id="UP000266677"/>
    </source>
</evidence>
<sequence length="152" mass="16256">MSTLNGLPAHVLLVHAVVVLIPLTAALLILCALWRAARSRLSWLVAVLALGCLILTPITIRAGEWFENRLGNPPDVRHHADLGATMTYFAVALFVGALLVLLVHWRESRGKSFAAPIVAVLAVLAIAAGVAATWQVYRVGDSGAHAVWGDRL</sequence>
<organism evidence="3 4">
    <name type="scientific">Nocardia panacis</name>
    <dbReference type="NCBI Taxonomy" id="2340916"/>
    <lineage>
        <taxon>Bacteria</taxon>
        <taxon>Bacillati</taxon>
        <taxon>Actinomycetota</taxon>
        <taxon>Actinomycetes</taxon>
        <taxon>Mycobacteriales</taxon>
        <taxon>Nocardiaceae</taxon>
        <taxon>Nocardia</taxon>
    </lineage>
</organism>
<evidence type="ECO:0000256" key="1">
    <source>
        <dbReference type="SAM" id="Phobius"/>
    </source>
</evidence>
<dbReference type="AlphaFoldDB" id="A0A3A4KPL6"/>
<proteinExistence type="predicted"/>
<keyword evidence="1" id="KW-1133">Transmembrane helix</keyword>
<gene>
    <name evidence="3" type="ORF">D5S18_02565</name>
</gene>
<accession>A0A3A4KPL6</accession>
<evidence type="ECO:0000313" key="3">
    <source>
        <dbReference type="EMBL" id="RJO79432.1"/>
    </source>
</evidence>
<name>A0A3A4KPL6_9NOCA</name>
<comment type="caution">
    <text evidence="3">The sequence shown here is derived from an EMBL/GenBank/DDBJ whole genome shotgun (WGS) entry which is preliminary data.</text>
</comment>
<keyword evidence="1" id="KW-0472">Membrane</keyword>